<dbReference type="HOGENOM" id="CLU_1610002_0_0_0"/>
<evidence type="ECO:0000313" key="1">
    <source>
        <dbReference type="EMBL" id="ACM04850.1"/>
    </source>
</evidence>
<dbReference type="STRING" id="309801.trd_1654"/>
<accession>B9L0F9</accession>
<dbReference type="KEGG" id="tro:trd_1654"/>
<name>B9L0F9_THERP</name>
<protein>
    <submittedName>
        <fullName evidence="1">Uncharacterized protein</fullName>
    </submittedName>
</protein>
<dbReference type="AlphaFoldDB" id="B9L0F9"/>
<dbReference type="Proteomes" id="UP000000447">
    <property type="component" value="Chromosome"/>
</dbReference>
<proteinExistence type="predicted"/>
<organism evidence="1 2">
    <name type="scientific">Thermomicrobium roseum (strain ATCC 27502 / DSM 5159 / P-2)</name>
    <dbReference type="NCBI Taxonomy" id="309801"/>
    <lineage>
        <taxon>Bacteria</taxon>
        <taxon>Pseudomonadati</taxon>
        <taxon>Thermomicrobiota</taxon>
        <taxon>Thermomicrobia</taxon>
        <taxon>Thermomicrobiales</taxon>
        <taxon>Thermomicrobiaceae</taxon>
        <taxon>Thermomicrobium</taxon>
    </lineage>
</organism>
<keyword evidence="2" id="KW-1185">Reference proteome</keyword>
<reference evidence="1 2" key="1">
    <citation type="journal article" date="2009" name="PLoS ONE">
        <title>Complete genome sequence of the aerobic CO-oxidizing thermophile Thermomicrobium roseum.</title>
        <authorList>
            <person name="Wu D."/>
            <person name="Raymond J."/>
            <person name="Wu M."/>
            <person name="Chatterji S."/>
            <person name="Ren Q."/>
            <person name="Graham J.E."/>
            <person name="Bryant D.A."/>
            <person name="Robb F."/>
            <person name="Colman A."/>
            <person name="Tallon L.J."/>
            <person name="Badger J.H."/>
            <person name="Madupu R."/>
            <person name="Ward N.L."/>
            <person name="Eisen J.A."/>
        </authorList>
    </citation>
    <scope>NUCLEOTIDE SEQUENCE [LARGE SCALE GENOMIC DNA]</scope>
    <source>
        <strain evidence="2">ATCC 27502 / DSM 5159 / P-2</strain>
    </source>
</reference>
<evidence type="ECO:0000313" key="2">
    <source>
        <dbReference type="Proteomes" id="UP000000447"/>
    </source>
</evidence>
<sequence length="165" mass="17322">MASLSHPGWALAQRTRAPHNPPNVLAIIRSEKCRVKIGNGRAEGLHSGHLTEAAAIARPVRRFGSVRGERAISGAAKEGRGHSAAAVLLQRIGDEAVSCPRAAFPARSGAVETGGVRRAARAPAALSAHSDTVATGIRRGRYAEQSLFRASIALTETMRTGWTCA</sequence>
<gene>
    <name evidence="1" type="ordered locus">trd_1654</name>
</gene>
<dbReference type="EMBL" id="CP001275">
    <property type="protein sequence ID" value="ACM04850.1"/>
    <property type="molecule type" value="Genomic_DNA"/>
</dbReference>